<accession>A0ABW3IFR4</accession>
<sequence>MKLKQSRDELERAKQTVEKIKNSDSLDEYEELWKDFLHYLEKTWIKAERECQGFKNKFMPWQGKFKNLRRKDPLLKYLKNARDADVHSIQEITKKGKSSVTGNFVNPSGGYIEKMVIKNGVIEEYKGDPIIFEFSPGFVKAISFFNNNLLYDIPNYHRGEKVKNPDNPTELAELGIKFYADYLDKIEKEF</sequence>
<keyword evidence="2" id="KW-1185">Reference proteome</keyword>
<name>A0ABW3IFR4_9FLAO</name>
<proteinExistence type="predicted"/>
<reference evidence="2" key="1">
    <citation type="journal article" date="2019" name="Int. J. Syst. Evol. Microbiol.">
        <title>The Global Catalogue of Microorganisms (GCM) 10K type strain sequencing project: providing services to taxonomists for standard genome sequencing and annotation.</title>
        <authorList>
            <consortium name="The Broad Institute Genomics Platform"/>
            <consortium name="The Broad Institute Genome Sequencing Center for Infectious Disease"/>
            <person name="Wu L."/>
            <person name="Ma J."/>
        </authorList>
    </citation>
    <scope>NUCLEOTIDE SEQUENCE [LARGE SCALE GENOMIC DNA]</scope>
    <source>
        <strain evidence="2">CCUG 60898</strain>
    </source>
</reference>
<dbReference type="RefSeq" id="WP_380738386.1">
    <property type="nucleotide sequence ID" value="NZ_JBHTJP010000032.1"/>
</dbReference>
<organism evidence="1 2">
    <name type="scientific">Salinimicrobium gaetbulicola</name>
    <dbReference type="NCBI Taxonomy" id="999702"/>
    <lineage>
        <taxon>Bacteria</taxon>
        <taxon>Pseudomonadati</taxon>
        <taxon>Bacteroidota</taxon>
        <taxon>Flavobacteriia</taxon>
        <taxon>Flavobacteriales</taxon>
        <taxon>Flavobacteriaceae</taxon>
        <taxon>Salinimicrobium</taxon>
    </lineage>
</organism>
<evidence type="ECO:0000313" key="2">
    <source>
        <dbReference type="Proteomes" id="UP001597100"/>
    </source>
</evidence>
<gene>
    <name evidence="1" type="ORF">ACFQ1G_08180</name>
</gene>
<dbReference type="Proteomes" id="UP001597100">
    <property type="component" value="Unassembled WGS sequence"/>
</dbReference>
<comment type="caution">
    <text evidence="1">The sequence shown here is derived from an EMBL/GenBank/DDBJ whole genome shotgun (WGS) entry which is preliminary data.</text>
</comment>
<protein>
    <submittedName>
        <fullName evidence="1">Uncharacterized protein</fullName>
    </submittedName>
</protein>
<evidence type="ECO:0000313" key="1">
    <source>
        <dbReference type="EMBL" id="MFD0976764.1"/>
    </source>
</evidence>
<dbReference type="EMBL" id="JBHTJP010000032">
    <property type="protein sequence ID" value="MFD0976764.1"/>
    <property type="molecule type" value="Genomic_DNA"/>
</dbReference>